<dbReference type="Gene3D" id="3.40.50.150">
    <property type="entry name" value="Vaccinia Virus protein VP39"/>
    <property type="match status" value="1"/>
</dbReference>
<dbReference type="PANTHER" id="PTHR37426">
    <property type="entry name" value="RIBOSOMAL RNA LARGE SUBUNIT METHYLTRANSFERASE J"/>
    <property type="match status" value="1"/>
</dbReference>
<keyword evidence="1" id="KW-0698">rRNA processing</keyword>
<comment type="function">
    <text evidence="1">Specifically methylates the adenine in position 2030 of 23S rRNA.</text>
</comment>
<keyword evidence="4" id="KW-1185">Reference proteome</keyword>
<feature type="region of interest" description="Disordered" evidence="2">
    <location>
        <begin position="96"/>
        <end position="119"/>
    </location>
</feature>
<evidence type="ECO:0000313" key="3">
    <source>
        <dbReference type="EMBL" id="RRN44878.1"/>
    </source>
</evidence>
<feature type="binding site" evidence="1">
    <location>
        <position position="42"/>
    </location>
    <ligand>
        <name>S-adenosyl-L-methionine</name>
        <dbReference type="ChEBI" id="CHEBI:59789"/>
    </ligand>
</feature>
<dbReference type="RefSeq" id="WP_125094310.1">
    <property type="nucleotide sequence ID" value="NZ_RRUE01000001.1"/>
</dbReference>
<feature type="active site" description="Proton acceptor" evidence="1">
    <location>
        <position position="218"/>
    </location>
</feature>
<evidence type="ECO:0000256" key="2">
    <source>
        <dbReference type="SAM" id="MobiDB-lite"/>
    </source>
</evidence>
<protein>
    <recommendedName>
        <fullName evidence="1">Ribosomal RNA large subunit methyltransferase J</fullName>
        <ecNumber evidence="1">2.1.1.266</ecNumber>
    </recommendedName>
    <alternativeName>
        <fullName evidence="1">23S rRNA (adenine(2030)-N6)-methyltransferase</fullName>
    </alternativeName>
    <alternativeName>
        <fullName evidence="1">23S rRNA m6A2030 methyltransferase</fullName>
    </alternativeName>
</protein>
<comment type="catalytic activity">
    <reaction evidence="1">
        <text>adenosine(2030) in 23S rRNA + S-adenosyl-L-methionine = N(6)-methyladenosine(2030) in 23S rRNA + S-adenosyl-L-homocysteine + H(+)</text>
        <dbReference type="Rhea" id="RHEA:43736"/>
        <dbReference type="Rhea" id="RHEA-COMP:10668"/>
        <dbReference type="Rhea" id="RHEA-COMP:10669"/>
        <dbReference type="ChEBI" id="CHEBI:15378"/>
        <dbReference type="ChEBI" id="CHEBI:57856"/>
        <dbReference type="ChEBI" id="CHEBI:59789"/>
        <dbReference type="ChEBI" id="CHEBI:74411"/>
        <dbReference type="ChEBI" id="CHEBI:74449"/>
        <dbReference type="EC" id="2.1.1.266"/>
    </reaction>
</comment>
<dbReference type="EC" id="2.1.1.266" evidence="1"/>
<feature type="binding site" evidence="1">
    <location>
        <begin position="197"/>
        <end position="198"/>
    </location>
    <ligand>
        <name>S-adenosyl-L-methionine</name>
        <dbReference type="ChEBI" id="CHEBI:59789"/>
    </ligand>
</feature>
<dbReference type="Proteomes" id="UP000270261">
    <property type="component" value="Unassembled WGS sequence"/>
</dbReference>
<keyword evidence="1 3" id="KW-0489">Methyltransferase</keyword>
<dbReference type="OrthoDB" id="9791274at2"/>
<keyword evidence="1 3" id="KW-0808">Transferase</keyword>
<reference evidence="3 4" key="1">
    <citation type="submission" date="2018-11" db="EMBL/GenBank/DDBJ databases">
        <title>Genome sequencing of Lautropia sp. KCOM 2505 (= ChDC F240).</title>
        <authorList>
            <person name="Kook J.-K."/>
            <person name="Park S.-N."/>
            <person name="Lim Y.K."/>
        </authorList>
    </citation>
    <scope>NUCLEOTIDE SEQUENCE [LARGE SCALE GENOMIC DNA]</scope>
    <source>
        <strain evidence="3 4">KCOM 2505</strain>
    </source>
</reference>
<dbReference type="GO" id="GO:0036307">
    <property type="term" value="F:23S rRNA (adenine(2030)-N(6))-methyltransferase activity"/>
    <property type="evidence" value="ECO:0007669"/>
    <property type="project" value="UniProtKB-UniRule"/>
</dbReference>
<feature type="binding site" evidence="1">
    <location>
        <position position="170"/>
    </location>
    <ligand>
        <name>S-adenosyl-L-methionine</name>
        <dbReference type="ChEBI" id="CHEBI:59789"/>
    </ligand>
</feature>
<comment type="subunit">
    <text evidence="1">Monomer.</text>
</comment>
<feature type="binding site" evidence="1">
    <location>
        <position position="218"/>
    </location>
    <ligand>
        <name>S-adenosyl-L-methionine</name>
        <dbReference type="ChEBI" id="CHEBI:59789"/>
    </ligand>
</feature>
<keyword evidence="1" id="KW-0694">RNA-binding</keyword>
<organism evidence="3 4">
    <name type="scientific">Lautropia dentalis</name>
    <dbReference type="NCBI Taxonomy" id="2490857"/>
    <lineage>
        <taxon>Bacteria</taxon>
        <taxon>Pseudomonadati</taxon>
        <taxon>Pseudomonadota</taxon>
        <taxon>Betaproteobacteria</taxon>
        <taxon>Burkholderiales</taxon>
        <taxon>Burkholderiaceae</taxon>
        <taxon>Lautropia</taxon>
    </lineage>
</organism>
<dbReference type="EMBL" id="RRUE01000001">
    <property type="protein sequence ID" value="RRN44878.1"/>
    <property type="molecule type" value="Genomic_DNA"/>
</dbReference>
<proteinExistence type="inferred from homology"/>
<feature type="binding site" evidence="1">
    <location>
        <position position="152"/>
    </location>
    <ligand>
        <name>S-adenosyl-L-methionine</name>
        <dbReference type="ChEBI" id="CHEBI:59789"/>
    </ligand>
</feature>
<sequence length="336" mass="37168">MFSYRHVFHAGNHADVLKHAILVAILRHLAQKDKAFWVFDTHAGAGLYRLDAAQARKNAEYASGIEALWPVKKLPPLLKDYCEAVARFDAAHGQQRGVAGRGEREAKAGSARAGGPVEAGSERRAAGAALMAGAPSGKVVRAGRLPRWYPGSPWLALQAMRPQDRLRCFEAHPSEIRALQNNLAAAGRRQVQVFGEDGFAGLKALLPPVSRRGLVVIDPSYEDKRDYSKARRTLIEALERFATGTMMLWYPLVRRRELMLLLENLPRLPGLTDWLDVRLQVSAPPEDGYGLYGSGVFVINPPYTLAPSLKEAMPVLWELLGQDARSGWWMGSSNER</sequence>
<evidence type="ECO:0000256" key="1">
    <source>
        <dbReference type="HAMAP-Rule" id="MF_00934"/>
    </source>
</evidence>
<dbReference type="HAMAP" id="MF_00934">
    <property type="entry name" value="23SrRNA_methyltr_J"/>
    <property type="match status" value="1"/>
</dbReference>
<dbReference type="InterPro" id="IPR007473">
    <property type="entry name" value="RlmJ"/>
</dbReference>
<evidence type="ECO:0000313" key="4">
    <source>
        <dbReference type="Proteomes" id="UP000270261"/>
    </source>
</evidence>
<dbReference type="GO" id="GO:0070475">
    <property type="term" value="P:rRNA base methylation"/>
    <property type="evidence" value="ECO:0007669"/>
    <property type="project" value="UniProtKB-UniRule"/>
</dbReference>
<feature type="site" description="Interaction with substrate rRNA" evidence="1">
    <location>
        <position position="4"/>
    </location>
</feature>
<dbReference type="InterPro" id="IPR029063">
    <property type="entry name" value="SAM-dependent_MTases_sf"/>
</dbReference>
<dbReference type="Pfam" id="PF04378">
    <property type="entry name" value="RsmJ"/>
    <property type="match status" value="2"/>
</dbReference>
<feature type="binding site" evidence="1">
    <location>
        <position position="19"/>
    </location>
    <ligand>
        <name>S-adenosyl-L-methionine</name>
        <dbReference type="ChEBI" id="CHEBI:59789"/>
    </ligand>
</feature>
<dbReference type="GO" id="GO:0003723">
    <property type="term" value="F:RNA binding"/>
    <property type="evidence" value="ECO:0007669"/>
    <property type="project" value="UniProtKB-UniRule"/>
</dbReference>
<name>A0A426FQ78_9BURK</name>
<dbReference type="PANTHER" id="PTHR37426:SF1">
    <property type="entry name" value="RIBOSOMAL RNA LARGE SUBUNIT METHYLTRANSFERASE J"/>
    <property type="match status" value="1"/>
</dbReference>
<comment type="caution">
    <text evidence="3">The sequence shown here is derived from an EMBL/GenBank/DDBJ whole genome shotgun (WGS) entry which is preliminary data.</text>
</comment>
<accession>A0A426FQ78</accession>
<gene>
    <name evidence="1" type="primary">rlmJ</name>
    <name evidence="3" type="ORF">EHV23_00915</name>
</gene>
<comment type="similarity">
    <text evidence="1">Belongs to the RlmJ family.</text>
</comment>
<dbReference type="AlphaFoldDB" id="A0A426FQ78"/>
<keyword evidence="1" id="KW-0949">S-adenosyl-L-methionine</keyword>
<dbReference type="SUPFAM" id="SSF53335">
    <property type="entry name" value="S-adenosyl-L-methionine-dependent methyltransferases"/>
    <property type="match status" value="2"/>
</dbReference>
<dbReference type="GO" id="GO:0005829">
    <property type="term" value="C:cytosol"/>
    <property type="evidence" value="ECO:0007669"/>
    <property type="project" value="TreeGrafter"/>
</dbReference>